<keyword evidence="3" id="KW-1185">Reference proteome</keyword>
<dbReference type="AlphaFoldDB" id="A0AAW0FPC0"/>
<protein>
    <recommendedName>
        <fullName evidence="4">NAD(P)-binding protein</fullName>
    </recommendedName>
</protein>
<proteinExistence type="predicted"/>
<dbReference type="PANTHER" id="PTHR43157:SF31">
    <property type="entry name" value="PHOSPHATIDYLINOSITOL-GLYCAN BIOSYNTHESIS CLASS F PROTEIN"/>
    <property type="match status" value="1"/>
</dbReference>
<dbReference type="Gene3D" id="3.40.50.720">
    <property type="entry name" value="NAD(P)-binding Rossmann-like Domain"/>
    <property type="match status" value="1"/>
</dbReference>
<name>A0AAW0FPC0_9APHY</name>
<comment type="caution">
    <text evidence="2">The sequence shown here is derived from an EMBL/GenBank/DDBJ whole genome shotgun (WGS) entry which is preliminary data.</text>
</comment>
<evidence type="ECO:0000313" key="3">
    <source>
        <dbReference type="Proteomes" id="UP001385951"/>
    </source>
</evidence>
<organism evidence="2 3">
    <name type="scientific">Cerrena zonata</name>
    <dbReference type="NCBI Taxonomy" id="2478898"/>
    <lineage>
        <taxon>Eukaryota</taxon>
        <taxon>Fungi</taxon>
        <taxon>Dikarya</taxon>
        <taxon>Basidiomycota</taxon>
        <taxon>Agaricomycotina</taxon>
        <taxon>Agaricomycetes</taxon>
        <taxon>Polyporales</taxon>
        <taxon>Cerrenaceae</taxon>
        <taxon>Cerrena</taxon>
    </lineage>
</organism>
<dbReference type="PANTHER" id="PTHR43157">
    <property type="entry name" value="PHOSPHATIDYLINOSITOL-GLYCAN BIOSYNTHESIS CLASS F PROTEIN-RELATED"/>
    <property type="match status" value="1"/>
</dbReference>
<dbReference type="Pfam" id="PF00106">
    <property type="entry name" value="adh_short"/>
    <property type="match status" value="1"/>
</dbReference>
<evidence type="ECO:0000313" key="2">
    <source>
        <dbReference type="EMBL" id="KAK7683130.1"/>
    </source>
</evidence>
<reference evidence="2 3" key="1">
    <citation type="submission" date="2022-09" db="EMBL/GenBank/DDBJ databases">
        <authorList>
            <person name="Palmer J.M."/>
        </authorList>
    </citation>
    <scope>NUCLEOTIDE SEQUENCE [LARGE SCALE GENOMIC DNA]</scope>
    <source>
        <strain evidence="2 3">DSM 7382</strain>
    </source>
</reference>
<dbReference type="InterPro" id="IPR036291">
    <property type="entry name" value="NAD(P)-bd_dom_sf"/>
</dbReference>
<dbReference type="SUPFAM" id="SSF51735">
    <property type="entry name" value="NAD(P)-binding Rossmann-fold domains"/>
    <property type="match status" value="1"/>
</dbReference>
<evidence type="ECO:0000256" key="1">
    <source>
        <dbReference type="ARBA" id="ARBA00023002"/>
    </source>
</evidence>
<dbReference type="PRINTS" id="PR00081">
    <property type="entry name" value="GDHRDH"/>
</dbReference>
<gene>
    <name evidence="2" type="ORF">QCA50_013803</name>
</gene>
<dbReference type="InterPro" id="IPR002347">
    <property type="entry name" value="SDR_fam"/>
</dbReference>
<dbReference type="EMBL" id="JASBNA010000032">
    <property type="protein sequence ID" value="KAK7683130.1"/>
    <property type="molecule type" value="Genomic_DNA"/>
</dbReference>
<accession>A0AAW0FPC0</accession>
<keyword evidence="1" id="KW-0560">Oxidoreductase</keyword>
<evidence type="ECO:0008006" key="4">
    <source>
        <dbReference type="Google" id="ProtNLM"/>
    </source>
</evidence>
<dbReference type="Proteomes" id="UP001385951">
    <property type="component" value="Unassembled WGS sequence"/>
</dbReference>
<dbReference type="GO" id="GO:0016491">
    <property type="term" value="F:oxidoreductase activity"/>
    <property type="evidence" value="ECO:0007669"/>
    <property type="project" value="UniProtKB-KW"/>
</dbReference>
<sequence length="150" mass="16349">MGGLFSKRFNPAMDVPDLSGKVMIVTGGNAGIGLATVRHLARSGAKVYLGARNEEKAKAAIEKLKQEGLGPKNGEVIWLKLDLSDPKKAKEAALEFLEKEKKLDVLVNNAAMTLEPYTKTHYDIQDVMVINVLSPIVFTNTLLPLMKETA</sequence>